<gene>
    <name evidence="3" type="ORF">PSNMU_V1.4_AUG-EV-PASAV3_0061780</name>
</gene>
<feature type="domain" description="Methyltransferase FkbM" evidence="2">
    <location>
        <begin position="235"/>
        <end position="381"/>
    </location>
</feature>
<dbReference type="InterPro" id="IPR052514">
    <property type="entry name" value="SAM-dependent_MTase"/>
</dbReference>
<keyword evidence="4" id="KW-1185">Reference proteome</keyword>
<proteinExistence type="predicted"/>
<dbReference type="EMBL" id="CAACVS010000216">
    <property type="protein sequence ID" value="VEU39331.1"/>
    <property type="molecule type" value="Genomic_DNA"/>
</dbReference>
<dbReference type="OrthoDB" id="45813at2759"/>
<dbReference type="PANTHER" id="PTHR34203">
    <property type="entry name" value="METHYLTRANSFERASE, FKBM FAMILY PROTEIN"/>
    <property type="match status" value="1"/>
</dbReference>
<feature type="region of interest" description="Disordered" evidence="1">
    <location>
        <begin position="69"/>
        <end position="101"/>
    </location>
</feature>
<protein>
    <recommendedName>
        <fullName evidence="2">Methyltransferase FkbM domain-containing protein</fullName>
    </recommendedName>
</protein>
<dbReference type="Pfam" id="PF05050">
    <property type="entry name" value="Methyltransf_21"/>
    <property type="match status" value="1"/>
</dbReference>
<dbReference type="InterPro" id="IPR006342">
    <property type="entry name" value="FkbM_mtfrase"/>
</dbReference>
<evidence type="ECO:0000259" key="2">
    <source>
        <dbReference type="Pfam" id="PF05050"/>
    </source>
</evidence>
<dbReference type="NCBIfam" id="TIGR01444">
    <property type="entry name" value="fkbM_fam"/>
    <property type="match status" value="1"/>
</dbReference>
<organism evidence="3 4">
    <name type="scientific">Pseudo-nitzschia multistriata</name>
    <dbReference type="NCBI Taxonomy" id="183589"/>
    <lineage>
        <taxon>Eukaryota</taxon>
        <taxon>Sar</taxon>
        <taxon>Stramenopiles</taxon>
        <taxon>Ochrophyta</taxon>
        <taxon>Bacillariophyta</taxon>
        <taxon>Bacillariophyceae</taxon>
        <taxon>Bacillariophycidae</taxon>
        <taxon>Bacillariales</taxon>
        <taxon>Bacillariaceae</taxon>
        <taxon>Pseudo-nitzschia</taxon>
    </lineage>
</organism>
<accession>A0A448ZBE2</accession>
<dbReference type="SUPFAM" id="SSF53335">
    <property type="entry name" value="S-adenosyl-L-methionine-dependent methyltransferases"/>
    <property type="match status" value="1"/>
</dbReference>
<evidence type="ECO:0000313" key="4">
    <source>
        <dbReference type="Proteomes" id="UP000291116"/>
    </source>
</evidence>
<dbReference type="AlphaFoldDB" id="A0A448ZBE2"/>
<dbReference type="PANTHER" id="PTHR34203:SF15">
    <property type="entry name" value="SLL1173 PROTEIN"/>
    <property type="match status" value="1"/>
</dbReference>
<dbReference type="Proteomes" id="UP000291116">
    <property type="component" value="Unassembled WGS sequence"/>
</dbReference>
<reference evidence="3 4" key="1">
    <citation type="submission" date="2019-01" db="EMBL/GenBank/DDBJ databases">
        <authorList>
            <person name="Ferrante I. M."/>
        </authorList>
    </citation>
    <scope>NUCLEOTIDE SEQUENCE [LARGE SCALE GENOMIC DNA]</scope>
    <source>
        <strain evidence="3 4">B856</strain>
    </source>
</reference>
<dbReference type="Gene3D" id="3.40.50.150">
    <property type="entry name" value="Vaccinia Virus protein VP39"/>
    <property type="match status" value="1"/>
</dbReference>
<evidence type="ECO:0000256" key="1">
    <source>
        <dbReference type="SAM" id="MobiDB-lite"/>
    </source>
</evidence>
<sequence>MGKFVRRSYKTAGKRSSGGFGCRFNPHHTAFVLLGLAMILLRHNQSKEIFSRFSDLDVGTLANPLPNTATATATAPHQGSIRATTGAPPPQAAASNATPTTECTREELLTIRKHLNPEFCPTAREFAYFQFCSLTQATKCVDASNWLEDYYRDLRKEGSLPDAFLGLSVGCNKGFDALNTLRMGTHDTAFTKKAWKQSMELDGAKLSESVCNQDIVDEFQVSLEDNSNPADAAADAFATGEMHCFEPMPPTVKKLQHAAKQLGYDQKGFKVVHAGVSKTPGTAWFATVGSESGVENVGMDNCEAMGPIRKAKYCTQVPVVSLKDYVKQHIDGDNDNDNANGKKRTIHHLSIDVEGFDADVLSGTGSDVLKRVEYLEFEYNWMGSWKDQHLYDVVTALDQISMTCYWAGTRRLWRITGCWMRYYDIHTWSNVACVNRNLVPKLAAKMEDVFRATLGDSAITAHTFRNPVWRRANHWMRGLKNDPMLATEPHEAMVSTEYL</sequence>
<evidence type="ECO:0000313" key="3">
    <source>
        <dbReference type="EMBL" id="VEU39331.1"/>
    </source>
</evidence>
<name>A0A448ZBE2_9STRA</name>
<dbReference type="InterPro" id="IPR029063">
    <property type="entry name" value="SAM-dependent_MTases_sf"/>
</dbReference>